<keyword evidence="2" id="KW-1185">Reference proteome</keyword>
<comment type="caution">
    <text evidence="1">The sequence shown here is derived from an EMBL/GenBank/DDBJ whole genome shotgun (WGS) entry which is preliminary data.</text>
</comment>
<dbReference type="EMBL" id="JAJEQR010000013">
    <property type="protein sequence ID" value="MCC2230550.1"/>
    <property type="molecule type" value="Genomic_DNA"/>
</dbReference>
<reference evidence="1" key="1">
    <citation type="submission" date="2021-10" db="EMBL/GenBank/DDBJ databases">
        <title>Anaerobic single-cell dispensing facilitates the cultivation of human gut bacteria.</title>
        <authorList>
            <person name="Afrizal A."/>
        </authorList>
    </citation>
    <scope>NUCLEOTIDE SEQUENCE</scope>
    <source>
        <strain evidence="1">CLA-AA-H215</strain>
    </source>
</reference>
<gene>
    <name evidence="1" type="ORF">LKD81_05980</name>
</gene>
<dbReference type="RefSeq" id="WP_308453220.1">
    <property type="nucleotide sequence ID" value="NZ_JAJEQR010000013.1"/>
</dbReference>
<proteinExistence type="predicted"/>
<evidence type="ECO:0000313" key="2">
    <source>
        <dbReference type="Proteomes" id="UP001198182"/>
    </source>
</evidence>
<dbReference type="AlphaFoldDB" id="A0AAE3E9U7"/>
<organism evidence="1 2">
    <name type="scientific">Hominifimenecus microfluidus</name>
    <dbReference type="NCBI Taxonomy" id="2885348"/>
    <lineage>
        <taxon>Bacteria</taxon>
        <taxon>Bacillati</taxon>
        <taxon>Bacillota</taxon>
        <taxon>Clostridia</taxon>
        <taxon>Lachnospirales</taxon>
        <taxon>Lachnospiraceae</taxon>
        <taxon>Hominifimenecus</taxon>
    </lineage>
</organism>
<name>A0AAE3E9U7_9FIRM</name>
<sequence length="307" mass="35551">MKQLTCEMCGSTDLIKEDGVFVCQSCGCKYSVEEAKRLMIEGTVDVQGTVKVDNSAFVEKYLANARRALGKDDWEEVERYYNMVEQNSPSNMEAVFFSSFGKAMLSLTDSEYYKRQQKFDVLNKSISVINDYYEETTEDKEKVLRQISDAIGKMYAVTFVYNTKASGLTVGSRNWTIQLMNSARSAFLTELKQIQEVHKDEAFIQELIDKNATGKPMTGCYVATAVYGSYDCPQVWTLRRFRDYTLAETWYGRAFIRTYYAISPILVKWFGHTEWFKKMWKGKLDRMVANLNVKGVEDTPYEDRNWF</sequence>
<dbReference type="Proteomes" id="UP001198182">
    <property type="component" value="Unassembled WGS sequence"/>
</dbReference>
<accession>A0AAE3E9U7</accession>
<dbReference type="NCBIfam" id="NF041770">
    <property type="entry name" value="CFI_box_CTERM"/>
    <property type="match status" value="1"/>
</dbReference>
<protein>
    <submittedName>
        <fullName evidence="1">TFIIB-type zinc finger domain-containing protein</fullName>
    </submittedName>
</protein>
<evidence type="ECO:0000313" key="1">
    <source>
        <dbReference type="EMBL" id="MCC2230550.1"/>
    </source>
</evidence>
<dbReference type="InterPro" id="IPR049886">
    <property type="entry name" value="CFI_box_CTERM_dom"/>
</dbReference>